<dbReference type="SUPFAM" id="SSF52096">
    <property type="entry name" value="ClpP/crotonase"/>
    <property type="match status" value="2"/>
</dbReference>
<dbReference type="NCBIfam" id="NF005530">
    <property type="entry name" value="PRK07189.1"/>
    <property type="match status" value="1"/>
</dbReference>
<evidence type="ECO:0000259" key="1">
    <source>
        <dbReference type="PROSITE" id="PS50980"/>
    </source>
</evidence>
<evidence type="ECO:0000313" key="3">
    <source>
        <dbReference type="Proteomes" id="UP000637632"/>
    </source>
</evidence>
<dbReference type="PANTHER" id="PTHR43842:SF2">
    <property type="entry name" value="PROPIONYL-COA CARBOXYLASE BETA CHAIN, MITOCHONDRIAL"/>
    <property type="match status" value="1"/>
</dbReference>
<dbReference type="InterPro" id="IPR029045">
    <property type="entry name" value="ClpP/crotonase-like_dom_sf"/>
</dbReference>
<dbReference type="Gene3D" id="3.90.226.10">
    <property type="entry name" value="2-enoyl-CoA Hydratase, Chain A, domain 1"/>
    <property type="match status" value="2"/>
</dbReference>
<dbReference type="Proteomes" id="UP000637632">
    <property type="component" value="Unassembled WGS sequence"/>
</dbReference>
<dbReference type="NCBIfam" id="TIGR03133">
    <property type="entry name" value="malonate_beta"/>
    <property type="match status" value="1"/>
</dbReference>
<dbReference type="PANTHER" id="PTHR43842">
    <property type="entry name" value="PROPIONYL-COA CARBOXYLASE BETA CHAIN"/>
    <property type="match status" value="1"/>
</dbReference>
<dbReference type="Pfam" id="PF06833">
    <property type="entry name" value="MdcE"/>
    <property type="match status" value="1"/>
</dbReference>
<protein>
    <submittedName>
        <fullName evidence="2">Biotin-independent malonate decarboxylase subunit beta</fullName>
    </submittedName>
</protein>
<dbReference type="PRINTS" id="PR01070">
    <property type="entry name" value="ACCCTRFRASEB"/>
</dbReference>
<feature type="domain" description="CoA carboxyltransferase N-terminal" evidence="1">
    <location>
        <begin position="1"/>
        <end position="234"/>
    </location>
</feature>
<name>A0ABR6XBJ5_9BURK</name>
<sequence>MTSYLHATARQRINGIIEHFQELLPASPAWGSPHLPHLNTPVAFDDGVIIGYGYLCGKMVFAAVQDGNFMGGAIGEIHGAKLVGLLRKALLEKPTAVILLAESGGVRLQEANAGLIAVSELMRAVLAVRAAGIPVIVFNGGQHGCFGGMGIVANCADTLVMSTEARLGMSGPRVIETVHGIEEFDSRDRALVWQVSGGEHRYRSGDCQMLVEDTIAAFKAAAVQALTVTRQTVSGFSSLEAEHAMLTQRLATFPPATGDIGYADTCRAGKPEPEWGHLAAQLFPEGYDIAEENSVLSGTAQMNSATVRVMGTTNHTEIGVEIALKQAQLVLMTMRDYPERPILLLVDTTGQRLRRRDEMLGIQRYMAHLGKCIESARRNGHKIVALVYGQALSGGFVSSGMMADACYALPSSIIRVMDLSAMARIMKIPPETLAGLAQSHPVFAPGPENYQRMGGMQEIWKNNLASCLMTAFADISNEDLRMSHGAARGGRVMAQKVVDAVLFADIKR</sequence>
<accession>A0ABR6XBJ5</accession>
<evidence type="ECO:0000313" key="2">
    <source>
        <dbReference type="EMBL" id="MBC3810294.1"/>
    </source>
</evidence>
<dbReference type="InterPro" id="IPR000438">
    <property type="entry name" value="Acetyl_CoA_COase_Trfase_b_su"/>
</dbReference>
<dbReference type="InterPro" id="IPR011762">
    <property type="entry name" value="COA_CT_N"/>
</dbReference>
<dbReference type="InterPro" id="IPR051047">
    <property type="entry name" value="AccD/PCCB"/>
</dbReference>
<reference evidence="2 3" key="1">
    <citation type="submission" date="2020-08" db="EMBL/GenBank/DDBJ databases">
        <title>Novel species isolated from subtropical streams in China.</title>
        <authorList>
            <person name="Lu H."/>
        </authorList>
    </citation>
    <scope>NUCLEOTIDE SEQUENCE [LARGE SCALE GENOMIC DNA]</scope>
    <source>
        <strain evidence="2 3">CCTCC AB 2015119</strain>
    </source>
</reference>
<comment type="caution">
    <text evidence="2">The sequence shown here is derived from an EMBL/GenBank/DDBJ whole genome shotgun (WGS) entry which is preliminary data.</text>
</comment>
<dbReference type="InterPro" id="IPR017556">
    <property type="entry name" value="Malonate_beta"/>
</dbReference>
<dbReference type="PROSITE" id="PS50980">
    <property type="entry name" value="COA_CT_NTER"/>
    <property type="match status" value="1"/>
</dbReference>
<proteinExistence type="predicted"/>
<keyword evidence="3" id="KW-1185">Reference proteome</keyword>
<organism evidence="2 3">
    <name type="scientific">Undibacterium aquatile</name>
    <dbReference type="NCBI Taxonomy" id="1537398"/>
    <lineage>
        <taxon>Bacteria</taxon>
        <taxon>Pseudomonadati</taxon>
        <taxon>Pseudomonadota</taxon>
        <taxon>Betaproteobacteria</taxon>
        <taxon>Burkholderiales</taxon>
        <taxon>Oxalobacteraceae</taxon>
        <taxon>Undibacterium</taxon>
    </lineage>
</organism>
<dbReference type="EMBL" id="JACOFT010000001">
    <property type="protein sequence ID" value="MBC3810294.1"/>
    <property type="molecule type" value="Genomic_DNA"/>
</dbReference>
<gene>
    <name evidence="2" type="ORF">H8K26_02485</name>
</gene>
<dbReference type="RefSeq" id="WP_190477113.1">
    <property type="nucleotide sequence ID" value="NZ_JACOFT010000001.1"/>
</dbReference>